<dbReference type="Gene3D" id="3.40.50.300">
    <property type="entry name" value="P-loop containing nucleotide triphosphate hydrolases"/>
    <property type="match status" value="1"/>
</dbReference>
<dbReference type="Pfam" id="PF03704">
    <property type="entry name" value="BTAD"/>
    <property type="match status" value="1"/>
</dbReference>
<reference evidence="2 3" key="1">
    <citation type="submission" date="2020-08" db="EMBL/GenBank/DDBJ databases">
        <title>Genomic Encyclopedia of Type Strains, Phase IV (KMG-IV): sequencing the most valuable type-strain genomes for metagenomic binning, comparative biology and taxonomic classification.</title>
        <authorList>
            <person name="Goeker M."/>
        </authorList>
    </citation>
    <scope>NUCLEOTIDE SEQUENCE [LARGE SCALE GENOMIC DNA]</scope>
    <source>
        <strain evidence="2 3">DSM 23562</strain>
    </source>
</reference>
<dbReference type="PRINTS" id="PR00364">
    <property type="entry name" value="DISEASERSIST"/>
</dbReference>
<dbReference type="EMBL" id="JACHGW010000001">
    <property type="protein sequence ID" value="MBB6048365.1"/>
    <property type="molecule type" value="Genomic_DNA"/>
</dbReference>
<dbReference type="PANTHER" id="PTHR47691:SF3">
    <property type="entry name" value="HTH-TYPE TRANSCRIPTIONAL REGULATOR RV0890C-RELATED"/>
    <property type="match status" value="1"/>
</dbReference>
<dbReference type="InterPro" id="IPR016032">
    <property type="entry name" value="Sig_transdc_resp-reg_C-effctor"/>
</dbReference>
<gene>
    <name evidence="2" type="ORF">HNQ39_000127</name>
</gene>
<dbReference type="Proteomes" id="UP000520814">
    <property type="component" value="Unassembled WGS sequence"/>
</dbReference>
<proteinExistence type="predicted"/>
<dbReference type="Pfam" id="PF00931">
    <property type="entry name" value="NB-ARC"/>
    <property type="match status" value="1"/>
</dbReference>
<sequence length="949" mass="105825">MGNFLAMARLTLRFFGPPEVRRSDGERLPTLRTRKGLWLLALLVLRAGKTVERLWLAGQLWPDAPAETGLANLRRSLTDLRGALGPDATRISSPTSTTLCFDAQGIDCDLLAFDADPLGQLALYRGILLEGCDEEWVFVERRQREARYSEARLACAQSAPPAEAYSHLKALLETEPTHEEAVRRLMELGGQLGRQSEALTIFRRFREQLSAQRLVPDPQTQALYLSLQEKLRQPKAPPIRPKWTETVRPALPQSLTPFVGRRREQAELMALLLYEPLVTLLGMGGLGKTRLALRVAEELSGEFPEGVVFVELAPLAASDTLVTAVARSLGRRCESLEELVSALAGQRLLLVLDNAEHVLPACRVLIQALRQRAPQLRFLVTSREPLELLGEVHWRLEPLPDDDARRLFSQCAIRARPTSALEAGSVTSLCQQLEGIPLALELAAGRLGVLTLSQLLERLTERFRLLQGGTAHPERHRTLRTVLESSWEQLSPDDQQALAWLSLFRGGWSLEGAVHVVFPDEDEFTALDRLTRLVARSFVLSEGGRFRMLETVRLFAEQHLAPADRLCAQTRLLTWFHELALRDSEDSQQQLWLERMEAERANLRVALDAAGETPELHALGLQVAIRTCSLYRLRGGITQARQDLARFLAALPATDPEYTRGHWHLGKLAHLQGDFAAAWEYFGQARKPLRDWGQVYVLEARGVLARDQGELELAETELLAAQSLCDSLGGSPLWCHSARATLAWLRGDYPQARALLEPSIAQLRAENNRISLASSLLWWAKIQRDSGEESDEEATLTEALALSQELGYTLGEVGARYGQAERLLRLGHFVQAEQLASEASKRLVGEPSAGALPRLLLVQAAACRELRELSRAEALLDEAQRALQHWDAPESRLLVQIEAALLRQAQGEPAQARLLWDSAEALRQRHGFVLPPFLRLPKESGYPPPNPEP</sequence>
<dbReference type="Gene3D" id="1.25.40.10">
    <property type="entry name" value="Tetratricopeptide repeat domain"/>
    <property type="match status" value="3"/>
</dbReference>
<dbReference type="GO" id="GO:0003677">
    <property type="term" value="F:DNA binding"/>
    <property type="evidence" value="ECO:0007669"/>
    <property type="project" value="UniProtKB-KW"/>
</dbReference>
<evidence type="ECO:0000313" key="3">
    <source>
        <dbReference type="Proteomes" id="UP000520814"/>
    </source>
</evidence>
<protein>
    <submittedName>
        <fullName evidence="2">Putative ATPase/DNA-binding SARP family transcriptional activator</fullName>
    </submittedName>
</protein>
<evidence type="ECO:0000259" key="1">
    <source>
        <dbReference type="SMART" id="SM01043"/>
    </source>
</evidence>
<dbReference type="InterPro" id="IPR027417">
    <property type="entry name" value="P-loop_NTPase"/>
</dbReference>
<dbReference type="InterPro" id="IPR002182">
    <property type="entry name" value="NB-ARC"/>
</dbReference>
<dbReference type="SMART" id="SM01043">
    <property type="entry name" value="BTAD"/>
    <property type="match status" value="1"/>
</dbReference>
<dbReference type="AlphaFoldDB" id="A0A7W9SKN6"/>
<dbReference type="SUPFAM" id="SSF48452">
    <property type="entry name" value="TPR-like"/>
    <property type="match status" value="3"/>
</dbReference>
<dbReference type="GO" id="GO:0043531">
    <property type="term" value="F:ADP binding"/>
    <property type="evidence" value="ECO:0007669"/>
    <property type="project" value="InterPro"/>
</dbReference>
<dbReference type="Gene3D" id="1.10.10.10">
    <property type="entry name" value="Winged helix-like DNA-binding domain superfamily/Winged helix DNA-binding domain"/>
    <property type="match status" value="1"/>
</dbReference>
<feature type="domain" description="Bacterial transcriptional activator" evidence="1">
    <location>
        <begin position="108"/>
        <end position="228"/>
    </location>
</feature>
<organism evidence="2 3">
    <name type="scientific">Armatimonas rosea</name>
    <dbReference type="NCBI Taxonomy" id="685828"/>
    <lineage>
        <taxon>Bacteria</taxon>
        <taxon>Bacillati</taxon>
        <taxon>Armatimonadota</taxon>
        <taxon>Armatimonadia</taxon>
        <taxon>Armatimonadales</taxon>
        <taxon>Armatimonadaceae</taxon>
        <taxon>Armatimonas</taxon>
    </lineage>
</organism>
<dbReference type="SUPFAM" id="SSF52540">
    <property type="entry name" value="P-loop containing nucleoside triphosphate hydrolases"/>
    <property type="match status" value="1"/>
</dbReference>
<dbReference type="GO" id="GO:0006355">
    <property type="term" value="P:regulation of DNA-templated transcription"/>
    <property type="evidence" value="ECO:0007669"/>
    <property type="project" value="InterPro"/>
</dbReference>
<dbReference type="InterPro" id="IPR011990">
    <property type="entry name" value="TPR-like_helical_dom_sf"/>
</dbReference>
<comment type="caution">
    <text evidence="2">The sequence shown here is derived from an EMBL/GenBank/DDBJ whole genome shotgun (WGS) entry which is preliminary data.</text>
</comment>
<dbReference type="RefSeq" id="WP_184191887.1">
    <property type="nucleotide sequence ID" value="NZ_JACHGW010000001.1"/>
</dbReference>
<keyword evidence="3" id="KW-1185">Reference proteome</keyword>
<dbReference type="InterPro" id="IPR005158">
    <property type="entry name" value="BTAD"/>
</dbReference>
<dbReference type="InterPro" id="IPR036388">
    <property type="entry name" value="WH-like_DNA-bd_sf"/>
</dbReference>
<accession>A0A7W9SKN6</accession>
<dbReference type="PANTHER" id="PTHR47691">
    <property type="entry name" value="REGULATOR-RELATED"/>
    <property type="match status" value="1"/>
</dbReference>
<name>A0A7W9SKN6_ARMRO</name>
<evidence type="ECO:0000313" key="2">
    <source>
        <dbReference type="EMBL" id="MBB6048365.1"/>
    </source>
</evidence>
<dbReference type="SUPFAM" id="SSF46894">
    <property type="entry name" value="C-terminal effector domain of the bipartite response regulators"/>
    <property type="match status" value="1"/>
</dbReference>
<keyword evidence="2" id="KW-0238">DNA-binding</keyword>